<accession>A0A9P7ABM9</accession>
<proteinExistence type="predicted"/>
<dbReference type="Pfam" id="PF12937">
    <property type="entry name" value="F-box-like"/>
    <property type="match status" value="1"/>
</dbReference>
<dbReference type="Gene3D" id="3.80.10.10">
    <property type="entry name" value="Ribonuclease Inhibitor"/>
    <property type="match status" value="1"/>
</dbReference>
<organism evidence="2 3">
    <name type="scientific">Suillus plorans</name>
    <dbReference type="NCBI Taxonomy" id="116603"/>
    <lineage>
        <taxon>Eukaryota</taxon>
        <taxon>Fungi</taxon>
        <taxon>Dikarya</taxon>
        <taxon>Basidiomycota</taxon>
        <taxon>Agaricomycotina</taxon>
        <taxon>Agaricomycetes</taxon>
        <taxon>Agaricomycetidae</taxon>
        <taxon>Boletales</taxon>
        <taxon>Suillineae</taxon>
        <taxon>Suillaceae</taxon>
        <taxon>Suillus</taxon>
    </lineage>
</organism>
<evidence type="ECO:0000313" key="2">
    <source>
        <dbReference type="EMBL" id="KAG1786042.1"/>
    </source>
</evidence>
<keyword evidence="3" id="KW-1185">Reference proteome</keyword>
<dbReference type="SUPFAM" id="SSF52047">
    <property type="entry name" value="RNI-like"/>
    <property type="match status" value="1"/>
</dbReference>
<dbReference type="SUPFAM" id="SSF81383">
    <property type="entry name" value="F-box domain"/>
    <property type="match status" value="1"/>
</dbReference>
<dbReference type="RefSeq" id="XP_041153521.1">
    <property type="nucleotide sequence ID" value="XM_041300851.1"/>
</dbReference>
<feature type="domain" description="F-box" evidence="1">
    <location>
        <begin position="21"/>
        <end position="62"/>
    </location>
</feature>
<reference evidence="2" key="1">
    <citation type="journal article" date="2020" name="New Phytol.">
        <title>Comparative genomics reveals dynamic genome evolution in host specialist ectomycorrhizal fungi.</title>
        <authorList>
            <person name="Lofgren L.A."/>
            <person name="Nguyen N.H."/>
            <person name="Vilgalys R."/>
            <person name="Ruytinx J."/>
            <person name="Liao H.L."/>
            <person name="Branco S."/>
            <person name="Kuo A."/>
            <person name="LaButti K."/>
            <person name="Lipzen A."/>
            <person name="Andreopoulos W."/>
            <person name="Pangilinan J."/>
            <person name="Riley R."/>
            <person name="Hundley H."/>
            <person name="Na H."/>
            <person name="Barry K."/>
            <person name="Grigoriev I.V."/>
            <person name="Stajich J.E."/>
            <person name="Kennedy P.G."/>
        </authorList>
    </citation>
    <scope>NUCLEOTIDE SEQUENCE</scope>
    <source>
        <strain evidence="2">S12</strain>
    </source>
</reference>
<gene>
    <name evidence="2" type="ORF">HD556DRAFT_1313815</name>
</gene>
<evidence type="ECO:0000259" key="1">
    <source>
        <dbReference type="Pfam" id="PF12937"/>
    </source>
</evidence>
<dbReference type="AlphaFoldDB" id="A0A9P7ABM9"/>
<sequence length="392" mass="43547">MAIDLNGGQYLAADSAWRTFLPNETLATICRGLSPSVLATVARVSRQWRGVAEWLLYSNIFISETLSASSSLPYSTLRCCQTIRLHSHLANGLRKLHIRWKLEYGAYYAPDFDIFLSNLTQALGLATNLQSLDLHLGLPSLSEHPTSTFLSFPATDVCYHSLRRVSLSGIGPFTHNRLKIFLNILPAVRHLRLPDYHDQITLIPQALPSLVSFSGSPRVAAAILPGRPVQSLVLIGQDYIPDLDLSQMVLTSVPLRHLDLSSMLVTPTLLRNLSRNLNTVESLKVKLALRHTLHFAGIGLLAALSHLLGAFRNLSTLDLSPTHVDYTGLSNSTEELSLCRSWQNACPSLRRVVFPSQTEWAFQEDDNTWVSVLAGELRRRPAFYSPNKFLGS</sequence>
<evidence type="ECO:0000313" key="3">
    <source>
        <dbReference type="Proteomes" id="UP000719766"/>
    </source>
</evidence>
<dbReference type="InterPro" id="IPR001810">
    <property type="entry name" value="F-box_dom"/>
</dbReference>
<dbReference type="OrthoDB" id="3247499at2759"/>
<dbReference type="GeneID" id="64594615"/>
<dbReference type="EMBL" id="JABBWE010000099">
    <property type="protein sequence ID" value="KAG1786042.1"/>
    <property type="molecule type" value="Genomic_DNA"/>
</dbReference>
<dbReference type="InterPro" id="IPR036047">
    <property type="entry name" value="F-box-like_dom_sf"/>
</dbReference>
<name>A0A9P7ABM9_9AGAM</name>
<dbReference type="InterPro" id="IPR032675">
    <property type="entry name" value="LRR_dom_sf"/>
</dbReference>
<protein>
    <recommendedName>
        <fullName evidence="1">F-box domain-containing protein</fullName>
    </recommendedName>
</protein>
<dbReference type="Proteomes" id="UP000719766">
    <property type="component" value="Unassembled WGS sequence"/>
</dbReference>
<comment type="caution">
    <text evidence="2">The sequence shown here is derived from an EMBL/GenBank/DDBJ whole genome shotgun (WGS) entry which is preliminary data.</text>
</comment>